<gene>
    <name evidence="4" type="ORF">B4O97_14545</name>
</gene>
<dbReference type="PANTHER" id="PTHR15239">
    <property type="entry name" value="NUCLEAR EXPORT MEDIATOR FACTOR NEMF"/>
    <property type="match status" value="1"/>
</dbReference>
<dbReference type="EMBL" id="MWQY01000017">
    <property type="protein sequence ID" value="ORC33880.1"/>
    <property type="molecule type" value="Genomic_DNA"/>
</dbReference>
<dbReference type="GO" id="GO:0043023">
    <property type="term" value="F:ribosomal large subunit binding"/>
    <property type="evidence" value="ECO:0007669"/>
    <property type="project" value="TreeGrafter"/>
</dbReference>
<dbReference type="OrthoDB" id="9766163at2"/>
<dbReference type="AlphaFoldDB" id="A0A1Y1RVC1"/>
<evidence type="ECO:0000259" key="3">
    <source>
        <dbReference type="Pfam" id="PF05670"/>
    </source>
</evidence>
<dbReference type="Pfam" id="PF05670">
    <property type="entry name" value="NFACT-R_1"/>
    <property type="match status" value="1"/>
</dbReference>
<dbReference type="Pfam" id="PF05833">
    <property type="entry name" value="NFACT_N"/>
    <property type="match status" value="2"/>
</dbReference>
<comment type="caution">
    <text evidence="4">The sequence shown here is derived from an EMBL/GenBank/DDBJ whole genome shotgun (WGS) entry which is preliminary data.</text>
</comment>
<feature type="coiled-coil region" evidence="1">
    <location>
        <begin position="279"/>
        <end position="313"/>
    </location>
</feature>
<dbReference type="PANTHER" id="PTHR15239:SF6">
    <property type="entry name" value="RIBOSOME QUALITY CONTROL COMPLEX SUBUNIT NEMF"/>
    <property type="match status" value="1"/>
</dbReference>
<evidence type="ECO:0000313" key="4">
    <source>
        <dbReference type="EMBL" id="ORC33880.1"/>
    </source>
</evidence>
<evidence type="ECO:0000313" key="5">
    <source>
        <dbReference type="Proteomes" id="UP000192343"/>
    </source>
</evidence>
<dbReference type="GO" id="GO:1990112">
    <property type="term" value="C:RQC complex"/>
    <property type="evidence" value="ECO:0007669"/>
    <property type="project" value="TreeGrafter"/>
</dbReference>
<accession>A0A1Y1RVC1</accession>
<evidence type="ECO:0000256" key="1">
    <source>
        <dbReference type="SAM" id="Coils"/>
    </source>
</evidence>
<protein>
    <recommendedName>
        <fullName evidence="3">NFACT RNA-binding domain-containing protein</fullName>
    </recommendedName>
</protein>
<dbReference type="STRING" id="1963862.B4O97_14545"/>
<reference evidence="4 5" key="1">
    <citation type="submission" date="2017-03" db="EMBL/GenBank/DDBJ databases">
        <title>Draft Genome sequence of Marispirochaeta sp. strain JC444.</title>
        <authorList>
            <person name="Shivani Y."/>
            <person name="Subhash Y."/>
            <person name="Sasikala C."/>
            <person name="Ramana C."/>
        </authorList>
    </citation>
    <scope>NUCLEOTIDE SEQUENCE [LARGE SCALE GENOMIC DNA]</scope>
    <source>
        <strain evidence="4 5">JC444</strain>
    </source>
</reference>
<proteinExistence type="predicted"/>
<evidence type="ECO:0000256" key="2">
    <source>
        <dbReference type="SAM" id="MobiDB-lite"/>
    </source>
</evidence>
<dbReference type="RefSeq" id="WP_083051902.1">
    <property type="nucleotide sequence ID" value="NZ_MWQY01000017.1"/>
</dbReference>
<feature type="compositionally biased region" description="Basic and acidic residues" evidence="2">
    <location>
        <begin position="333"/>
        <end position="345"/>
    </location>
</feature>
<feature type="region of interest" description="Disordered" evidence="2">
    <location>
        <begin position="323"/>
        <end position="346"/>
    </location>
</feature>
<keyword evidence="5" id="KW-1185">Reference proteome</keyword>
<dbReference type="GO" id="GO:0072344">
    <property type="term" value="P:rescue of stalled ribosome"/>
    <property type="evidence" value="ECO:0007669"/>
    <property type="project" value="TreeGrafter"/>
</dbReference>
<name>A0A1Y1RVC1_9SPIO</name>
<dbReference type="Proteomes" id="UP000192343">
    <property type="component" value="Unassembled WGS sequence"/>
</dbReference>
<dbReference type="GO" id="GO:0000049">
    <property type="term" value="F:tRNA binding"/>
    <property type="evidence" value="ECO:0007669"/>
    <property type="project" value="TreeGrafter"/>
</dbReference>
<organism evidence="4 5">
    <name type="scientific">Marispirochaeta aestuarii</name>
    <dbReference type="NCBI Taxonomy" id="1963862"/>
    <lineage>
        <taxon>Bacteria</taxon>
        <taxon>Pseudomonadati</taxon>
        <taxon>Spirochaetota</taxon>
        <taxon>Spirochaetia</taxon>
        <taxon>Spirochaetales</taxon>
        <taxon>Spirochaetaceae</taxon>
        <taxon>Marispirochaeta</taxon>
    </lineage>
</organism>
<dbReference type="InterPro" id="IPR051608">
    <property type="entry name" value="RQC_Subunit_NEMF"/>
</dbReference>
<feature type="domain" description="NFACT RNA-binding" evidence="3">
    <location>
        <begin position="353"/>
        <end position="441"/>
    </location>
</feature>
<sequence>MSLNWREIDQILTELELSGGFIQNIIQPDYSSLVLELFKPGKGPRGRLGLYISLKQGKTRLHRITGKVKRQIKLQRFSQLLRSRIKGCRILDARQVPGQRLVEIQILQGDETLSLWLRLWGNAGNIILCRETGEIIDAFYRRPARGEVSGGSFLPWQEEYQEPDARFSLEDYSGHRDYNSLVEELYTRQETEEAFRQKRNELLNRWRRYSSSLRGRLNGLEAAAAREENLPGEESTGDLILANLHRIKPGDRWLEAEDFSGKKTLQIPLDPALSPQENAQRYFNLRKKEERRRKRALEEINDIRREADQAEHFVDTCEKARELADLEGIPGPPEKRSRKPAEESSRPGAYFFSREWQIIAGRNARESDKLLREWARGNDYWVHARDYPGGHIFLRGPKGKSPPLEVLLDAGNLALHYSKARRGGGGDCYYTQVKYLRRPREGKTGTVLPTQEKNLAISMDEDRLRRLLEGHDS</sequence>
<dbReference type="InterPro" id="IPR008532">
    <property type="entry name" value="NFACT_RNA-bd"/>
</dbReference>
<keyword evidence="1" id="KW-0175">Coiled coil</keyword>
<dbReference type="Gene3D" id="2.30.310.10">
    <property type="entry name" value="ibrinogen binding protein from staphylococcus aureus domain"/>
    <property type="match status" value="1"/>
</dbReference>